<feature type="non-terminal residue" evidence="1">
    <location>
        <position position="1"/>
    </location>
</feature>
<protein>
    <submittedName>
        <fullName evidence="1">Uncharacterized protein</fullName>
    </submittedName>
</protein>
<gene>
    <name evidence="1" type="ORF">CTOB1V02_LOCUS14623</name>
</gene>
<organism evidence="1">
    <name type="scientific">Cyprideis torosa</name>
    <dbReference type="NCBI Taxonomy" id="163714"/>
    <lineage>
        <taxon>Eukaryota</taxon>
        <taxon>Metazoa</taxon>
        <taxon>Ecdysozoa</taxon>
        <taxon>Arthropoda</taxon>
        <taxon>Crustacea</taxon>
        <taxon>Oligostraca</taxon>
        <taxon>Ostracoda</taxon>
        <taxon>Podocopa</taxon>
        <taxon>Podocopida</taxon>
        <taxon>Cytherocopina</taxon>
        <taxon>Cytheroidea</taxon>
        <taxon>Cytherideidae</taxon>
        <taxon>Cyprideis</taxon>
    </lineage>
</organism>
<name>A0A7R8ZTU9_9CRUS</name>
<accession>A0A7R8ZTU9</accession>
<dbReference type="AlphaFoldDB" id="A0A7R8ZTU9"/>
<proteinExistence type="predicted"/>
<sequence length="83" mass="9289">MLTKRGEVDRAEYEALNLQWCWCAELNSAHPVQCLEEGRRASENDGVTGPSLGPLIGPLPWPIHRPFPGYRPHGNHYNPPANC</sequence>
<dbReference type="EMBL" id="OB682047">
    <property type="protein sequence ID" value="CAD7236808.1"/>
    <property type="molecule type" value="Genomic_DNA"/>
</dbReference>
<evidence type="ECO:0000313" key="1">
    <source>
        <dbReference type="EMBL" id="CAD7236808.1"/>
    </source>
</evidence>
<reference evidence="1" key="1">
    <citation type="submission" date="2020-11" db="EMBL/GenBank/DDBJ databases">
        <authorList>
            <person name="Tran Van P."/>
        </authorList>
    </citation>
    <scope>NUCLEOTIDE SEQUENCE</scope>
</reference>